<accession>A0ABS4ZYU9</accession>
<keyword evidence="3" id="KW-1185">Reference proteome</keyword>
<evidence type="ECO:0008006" key="4">
    <source>
        <dbReference type="Google" id="ProtNLM"/>
    </source>
</evidence>
<reference evidence="2 3" key="1">
    <citation type="submission" date="2021-03" db="EMBL/GenBank/DDBJ databases">
        <title>Sequencing the genomes of 1000 actinobacteria strains.</title>
        <authorList>
            <person name="Klenk H.-P."/>
        </authorList>
    </citation>
    <scope>NUCLEOTIDE SEQUENCE [LARGE SCALE GENOMIC DNA]</scope>
    <source>
        <strain evidence="2 3">DSM 46713</strain>
    </source>
</reference>
<organism evidence="2 3">
    <name type="scientific">Mycolicibacterium lutetiense</name>
    <dbReference type="NCBI Taxonomy" id="1641992"/>
    <lineage>
        <taxon>Bacteria</taxon>
        <taxon>Bacillati</taxon>
        <taxon>Actinomycetota</taxon>
        <taxon>Actinomycetes</taxon>
        <taxon>Mycobacteriales</taxon>
        <taxon>Mycobacteriaceae</taxon>
        <taxon>Mycolicibacterium</taxon>
    </lineage>
</organism>
<name>A0ABS4ZYU9_9MYCO</name>
<dbReference type="RefSeq" id="WP_209920248.1">
    <property type="nucleotide sequence ID" value="NZ_JAGIOP010000002.1"/>
</dbReference>
<sequence>MRTTVAIADELLAAAKLRAQQRGQSLGSLVEDALRRELAAEQNSAPPPAIPVFTGGSGPRPGVDLRSNRALHETLDESVELNSRR</sequence>
<dbReference type="Proteomes" id="UP000694460">
    <property type="component" value="Unassembled WGS sequence"/>
</dbReference>
<proteinExistence type="predicted"/>
<comment type="caution">
    <text evidence="2">The sequence shown here is derived from an EMBL/GenBank/DDBJ whole genome shotgun (WGS) entry which is preliminary data.</text>
</comment>
<protein>
    <recommendedName>
        <fullName evidence="4">Antitoxin</fullName>
    </recommendedName>
</protein>
<evidence type="ECO:0000313" key="2">
    <source>
        <dbReference type="EMBL" id="MBP2454671.1"/>
    </source>
</evidence>
<feature type="compositionally biased region" description="Basic and acidic residues" evidence="1">
    <location>
        <begin position="66"/>
        <end position="75"/>
    </location>
</feature>
<dbReference type="EMBL" id="JAGIOP010000002">
    <property type="protein sequence ID" value="MBP2454671.1"/>
    <property type="molecule type" value="Genomic_DNA"/>
</dbReference>
<feature type="region of interest" description="Disordered" evidence="1">
    <location>
        <begin position="41"/>
        <end position="85"/>
    </location>
</feature>
<evidence type="ECO:0000313" key="3">
    <source>
        <dbReference type="Proteomes" id="UP000694460"/>
    </source>
</evidence>
<gene>
    <name evidence="2" type="ORF">JOF57_004584</name>
</gene>
<evidence type="ECO:0000256" key="1">
    <source>
        <dbReference type="SAM" id="MobiDB-lite"/>
    </source>
</evidence>